<feature type="compositionally biased region" description="Basic and acidic residues" evidence="1">
    <location>
        <begin position="66"/>
        <end position="78"/>
    </location>
</feature>
<dbReference type="EMBL" id="JACBKZ010000014">
    <property type="protein sequence ID" value="KAF5933646.1"/>
    <property type="molecule type" value="Genomic_DNA"/>
</dbReference>
<organism evidence="2 3">
    <name type="scientific">Camellia sinensis</name>
    <name type="common">Tea plant</name>
    <name type="synonym">Thea sinensis</name>
    <dbReference type="NCBI Taxonomy" id="4442"/>
    <lineage>
        <taxon>Eukaryota</taxon>
        <taxon>Viridiplantae</taxon>
        <taxon>Streptophyta</taxon>
        <taxon>Embryophyta</taxon>
        <taxon>Tracheophyta</taxon>
        <taxon>Spermatophyta</taxon>
        <taxon>Magnoliopsida</taxon>
        <taxon>eudicotyledons</taxon>
        <taxon>Gunneridae</taxon>
        <taxon>Pentapetalae</taxon>
        <taxon>asterids</taxon>
        <taxon>Ericales</taxon>
        <taxon>Theaceae</taxon>
        <taxon>Camellia</taxon>
    </lineage>
</organism>
<evidence type="ECO:0000313" key="3">
    <source>
        <dbReference type="Proteomes" id="UP000593564"/>
    </source>
</evidence>
<name>A0A7J7G305_CAMSI</name>
<sequence length="121" mass="13861">MAMTTASPTAYLRHNVEHSSFFPAKSRFRQFFPAKRASRFLAMAPKTKTSSRQTELLRSSDSQNMLEKKARWKEDTRARNPRRVSALQRLAPRTHGNVEVGMSLPRPAYEPTDKALARLQT</sequence>
<dbReference type="AlphaFoldDB" id="A0A7J7G305"/>
<feature type="compositionally biased region" description="Polar residues" evidence="1">
    <location>
        <begin position="47"/>
        <end position="65"/>
    </location>
</feature>
<protein>
    <submittedName>
        <fullName evidence="2">Uncharacterized protein</fullName>
    </submittedName>
</protein>
<reference evidence="2 3" key="2">
    <citation type="submission" date="2020-07" db="EMBL/GenBank/DDBJ databases">
        <title>Genome assembly of wild tea tree DASZ reveals pedigree and selection history of tea varieties.</title>
        <authorList>
            <person name="Zhang W."/>
        </authorList>
    </citation>
    <scope>NUCLEOTIDE SEQUENCE [LARGE SCALE GENOMIC DNA]</scope>
    <source>
        <strain evidence="3">cv. G240</strain>
        <tissue evidence="2">Leaf</tissue>
    </source>
</reference>
<evidence type="ECO:0000256" key="1">
    <source>
        <dbReference type="SAM" id="MobiDB-lite"/>
    </source>
</evidence>
<accession>A0A7J7G305</accession>
<dbReference type="Proteomes" id="UP000593564">
    <property type="component" value="Unassembled WGS sequence"/>
</dbReference>
<comment type="caution">
    <text evidence="2">The sequence shown here is derived from an EMBL/GenBank/DDBJ whole genome shotgun (WGS) entry which is preliminary data.</text>
</comment>
<feature type="region of interest" description="Disordered" evidence="1">
    <location>
        <begin position="45"/>
        <end position="121"/>
    </location>
</feature>
<keyword evidence="3" id="KW-1185">Reference proteome</keyword>
<proteinExistence type="predicted"/>
<reference evidence="3" key="1">
    <citation type="journal article" date="2020" name="Nat. Commun.">
        <title>Genome assembly of wild tea tree DASZ reveals pedigree and selection history of tea varieties.</title>
        <authorList>
            <person name="Zhang W."/>
            <person name="Zhang Y."/>
            <person name="Qiu H."/>
            <person name="Guo Y."/>
            <person name="Wan H."/>
            <person name="Zhang X."/>
            <person name="Scossa F."/>
            <person name="Alseekh S."/>
            <person name="Zhang Q."/>
            <person name="Wang P."/>
            <person name="Xu L."/>
            <person name="Schmidt M.H."/>
            <person name="Jia X."/>
            <person name="Li D."/>
            <person name="Zhu A."/>
            <person name="Guo F."/>
            <person name="Chen W."/>
            <person name="Ni D."/>
            <person name="Usadel B."/>
            <person name="Fernie A.R."/>
            <person name="Wen W."/>
        </authorList>
    </citation>
    <scope>NUCLEOTIDE SEQUENCE [LARGE SCALE GENOMIC DNA]</scope>
    <source>
        <strain evidence="3">cv. G240</strain>
    </source>
</reference>
<gene>
    <name evidence="2" type="ORF">HYC85_029817</name>
</gene>
<feature type="compositionally biased region" description="Basic and acidic residues" evidence="1">
    <location>
        <begin position="111"/>
        <end position="121"/>
    </location>
</feature>
<evidence type="ECO:0000313" key="2">
    <source>
        <dbReference type="EMBL" id="KAF5933646.1"/>
    </source>
</evidence>